<evidence type="ECO:0000256" key="1">
    <source>
        <dbReference type="SAM" id="MobiDB-lite"/>
    </source>
</evidence>
<feature type="region of interest" description="Disordered" evidence="1">
    <location>
        <begin position="66"/>
        <end position="146"/>
    </location>
</feature>
<gene>
    <name evidence="2" type="ORF">VITISV_042808</name>
</gene>
<proteinExistence type="predicted"/>
<reference evidence="2" key="1">
    <citation type="journal article" date="2007" name="PLoS ONE">
        <title>The first genome sequence of an elite grapevine cultivar (Pinot noir Vitis vinifera L.): coping with a highly heterozygous genome.</title>
        <authorList>
            <person name="Velasco R."/>
            <person name="Zharkikh A."/>
            <person name="Troggio M."/>
            <person name="Cartwright D.A."/>
            <person name="Cestaro A."/>
            <person name="Pruss D."/>
            <person name="Pindo M."/>
            <person name="FitzGerald L.M."/>
            <person name="Vezzulli S."/>
            <person name="Reid J."/>
            <person name="Malacarne G."/>
            <person name="Iliev D."/>
            <person name="Coppola G."/>
            <person name="Wardell B."/>
            <person name="Micheletti D."/>
            <person name="Macalma T."/>
            <person name="Facci M."/>
            <person name="Mitchell J.T."/>
            <person name="Perazzolli M."/>
            <person name="Eldredge G."/>
            <person name="Gatto P."/>
            <person name="Oyzerski R."/>
            <person name="Moretto M."/>
            <person name="Gutin N."/>
            <person name="Stefanini M."/>
            <person name="Chen Y."/>
            <person name="Segala C."/>
            <person name="Davenport C."/>
            <person name="Dematte L."/>
            <person name="Mraz A."/>
            <person name="Battilana J."/>
            <person name="Stormo K."/>
            <person name="Costa F."/>
            <person name="Tao Q."/>
            <person name="Si-Ammour A."/>
            <person name="Harkins T."/>
            <person name="Lackey A."/>
            <person name="Perbost C."/>
            <person name="Taillon B."/>
            <person name="Stella A."/>
            <person name="Solovyev V."/>
            <person name="Fawcett J.A."/>
            <person name="Sterck L."/>
            <person name="Vandepoele K."/>
            <person name="Grando S.M."/>
            <person name="Toppo S."/>
            <person name="Moser C."/>
            <person name="Lanchbury J."/>
            <person name="Bogden R."/>
            <person name="Skolnick M."/>
            <person name="Sgaramella V."/>
            <person name="Bhatnagar S.K."/>
            <person name="Fontana P."/>
            <person name="Gutin A."/>
            <person name="Van de Peer Y."/>
            <person name="Salamini F."/>
            <person name="Viola R."/>
        </authorList>
    </citation>
    <scope>NUCLEOTIDE SEQUENCE</scope>
</reference>
<accession>A5AQ71</accession>
<dbReference type="AlphaFoldDB" id="A5AQ71"/>
<organism evidence="2">
    <name type="scientific">Vitis vinifera</name>
    <name type="common">Grape</name>
    <dbReference type="NCBI Taxonomy" id="29760"/>
    <lineage>
        <taxon>Eukaryota</taxon>
        <taxon>Viridiplantae</taxon>
        <taxon>Streptophyta</taxon>
        <taxon>Embryophyta</taxon>
        <taxon>Tracheophyta</taxon>
        <taxon>Spermatophyta</taxon>
        <taxon>Magnoliopsida</taxon>
        <taxon>eudicotyledons</taxon>
        <taxon>Gunneridae</taxon>
        <taxon>Pentapetalae</taxon>
        <taxon>rosids</taxon>
        <taxon>Vitales</taxon>
        <taxon>Vitaceae</taxon>
        <taxon>Viteae</taxon>
        <taxon>Vitis</taxon>
    </lineage>
</organism>
<dbReference type="EMBL" id="AM431995">
    <property type="protein sequence ID" value="CAN67012.1"/>
    <property type="molecule type" value="Genomic_DNA"/>
</dbReference>
<name>A5AQ71_VITVI</name>
<protein>
    <submittedName>
        <fullName evidence="2">Uncharacterized protein</fullName>
    </submittedName>
</protein>
<evidence type="ECO:0000313" key="2">
    <source>
        <dbReference type="EMBL" id="CAN67012.1"/>
    </source>
</evidence>
<sequence length="158" mass="17549">MAALLYFEEKVHKKKLLRADAIPLLFPRLLCQILEHLGYPSEPQLERKRICREIFTLDKWTSMTTYSAEPGAPAGVEHPEIPHPEQPQEPQPIETPADTRAPAPTVPSTEPTPELAPSASPATPRPPPIIPATSEPSSSFEPRTTISDTELYVTLCRH</sequence>